<proteinExistence type="predicted"/>
<dbReference type="AlphaFoldDB" id="A0A2H1L0D9"/>
<dbReference type="InterPro" id="IPR009057">
    <property type="entry name" value="Homeodomain-like_sf"/>
</dbReference>
<dbReference type="Proteomes" id="UP000234433">
    <property type="component" value="Unassembled WGS sequence"/>
</dbReference>
<dbReference type="Gene3D" id="1.10.10.60">
    <property type="entry name" value="Homeodomain-like"/>
    <property type="match status" value="1"/>
</dbReference>
<evidence type="ECO:0000313" key="2">
    <source>
        <dbReference type="EMBL" id="SMY05483.1"/>
    </source>
</evidence>
<evidence type="ECO:0000256" key="1">
    <source>
        <dbReference type="SAM" id="MobiDB-lite"/>
    </source>
</evidence>
<dbReference type="GO" id="GO:0004803">
    <property type="term" value="F:transposase activity"/>
    <property type="evidence" value="ECO:0007669"/>
    <property type="project" value="InterPro"/>
</dbReference>
<protein>
    <submittedName>
        <fullName evidence="2">Transposase</fullName>
    </submittedName>
</protein>
<dbReference type="PANTHER" id="PTHR33215">
    <property type="entry name" value="PROTEIN DISTAL ANTENNA"/>
    <property type="match status" value="1"/>
</dbReference>
<dbReference type="GO" id="GO:0006313">
    <property type="term" value="P:DNA transposition"/>
    <property type="evidence" value="ECO:0007669"/>
    <property type="project" value="InterPro"/>
</dbReference>
<gene>
    <name evidence="2" type="ORF">BANT918_03456</name>
</gene>
<dbReference type="EMBL" id="FXZD01000049">
    <property type="protein sequence ID" value="SMY05483.1"/>
    <property type="molecule type" value="Genomic_DNA"/>
</dbReference>
<dbReference type="PANTHER" id="PTHR33215:SF13">
    <property type="entry name" value="PROTEIN DISTAL ANTENNA"/>
    <property type="match status" value="1"/>
</dbReference>
<dbReference type="Pfam" id="PF01527">
    <property type="entry name" value="HTH_Tnp_1"/>
    <property type="match status" value="1"/>
</dbReference>
<evidence type="ECO:0000313" key="3">
    <source>
        <dbReference type="Proteomes" id="UP000234433"/>
    </source>
</evidence>
<name>A0A2H1L0D9_9MICO</name>
<feature type="region of interest" description="Disordered" evidence="1">
    <location>
        <begin position="52"/>
        <end position="71"/>
    </location>
</feature>
<reference evidence="2 3" key="1">
    <citation type="submission" date="2017-03" db="EMBL/GenBank/DDBJ databases">
        <authorList>
            <person name="Afonso C.L."/>
            <person name="Miller P.J."/>
            <person name="Scott M.A."/>
            <person name="Spackman E."/>
            <person name="Goraichik I."/>
            <person name="Dimitrov K.M."/>
            <person name="Suarez D.L."/>
            <person name="Swayne D.E."/>
        </authorList>
    </citation>
    <scope>NUCLEOTIDE SEQUENCE [LARGE SCALE GENOMIC DNA]</scope>
    <source>
        <strain evidence="2 3">CNRZ 918</strain>
    </source>
</reference>
<dbReference type="GO" id="GO:0003677">
    <property type="term" value="F:DNA binding"/>
    <property type="evidence" value="ECO:0007669"/>
    <property type="project" value="InterPro"/>
</dbReference>
<accession>A0A2H1L0D9</accession>
<sequence>MSDQKRQRRSYTPEYRIEAANLVISTGRSIAAVAKELGIGEQTLGTWVKAEKDRLRGEGESTGPLGEDERSELSRLRRENFELKEDNEFLGKAALDSNRQGNTSGFRVVRSCWASSGVRKLKHFRGRVLSS</sequence>
<dbReference type="InterPro" id="IPR002514">
    <property type="entry name" value="Transposase_8"/>
</dbReference>
<organism evidence="2 3">
    <name type="scientific">Brevibacterium antiquum CNRZ 918</name>
    <dbReference type="NCBI Taxonomy" id="1255637"/>
    <lineage>
        <taxon>Bacteria</taxon>
        <taxon>Bacillati</taxon>
        <taxon>Actinomycetota</taxon>
        <taxon>Actinomycetes</taxon>
        <taxon>Micrococcales</taxon>
        <taxon>Brevibacteriaceae</taxon>
        <taxon>Brevibacterium</taxon>
    </lineage>
</organism>
<dbReference type="SUPFAM" id="SSF46689">
    <property type="entry name" value="Homeodomain-like"/>
    <property type="match status" value="1"/>
</dbReference>
<dbReference type="InterPro" id="IPR051839">
    <property type="entry name" value="RD_transcriptional_regulator"/>
</dbReference>